<dbReference type="InterPro" id="IPR003850">
    <property type="entry name" value="PurS"/>
</dbReference>
<dbReference type="NCBIfam" id="NF004630">
    <property type="entry name" value="PRK05974.1"/>
    <property type="match status" value="1"/>
</dbReference>
<keyword evidence="5 6" id="KW-0067">ATP-binding</keyword>
<proteinExistence type="inferred from homology"/>
<reference evidence="7 8" key="1">
    <citation type="submission" date="2021-01" db="EMBL/GenBank/DDBJ databases">
        <title>Whole genome shotgun sequence of Plantactinospora mayteni NBRC 109088.</title>
        <authorList>
            <person name="Komaki H."/>
            <person name="Tamura T."/>
        </authorList>
    </citation>
    <scope>NUCLEOTIDE SEQUENCE [LARGE SCALE GENOMIC DNA]</scope>
    <source>
        <strain evidence="7 8">NBRC 109088</strain>
    </source>
</reference>
<dbReference type="SUPFAM" id="SSF82697">
    <property type="entry name" value="PurS-like"/>
    <property type="match status" value="1"/>
</dbReference>
<dbReference type="Gene3D" id="3.30.1280.10">
    <property type="entry name" value="Phosphoribosylformylglycinamidine synthase subunit PurS"/>
    <property type="match status" value="1"/>
</dbReference>
<evidence type="ECO:0000256" key="1">
    <source>
        <dbReference type="ARBA" id="ARBA00022490"/>
    </source>
</evidence>
<evidence type="ECO:0000256" key="4">
    <source>
        <dbReference type="ARBA" id="ARBA00022755"/>
    </source>
</evidence>
<comment type="function">
    <text evidence="6">Part of the phosphoribosylformylglycinamidine synthase complex involved in the purines biosynthetic pathway. Catalyzes the ATP-dependent conversion of formylglycinamide ribonucleotide (FGAR) and glutamine to yield formylglycinamidine ribonucleotide (FGAM) and glutamate. The FGAM synthase complex is composed of three subunits. PurQ produces an ammonia molecule by converting glutamine to glutamate. PurL transfers the ammonia molecule to FGAR to form FGAM in an ATP-dependent manner. PurS interacts with PurQ and PurL and is thought to assist in the transfer of the ammonia molecule from PurQ to PurL.</text>
</comment>
<keyword evidence="1 6" id="KW-0963">Cytoplasm</keyword>
<protein>
    <recommendedName>
        <fullName evidence="6">Phosphoribosylformylglycinamidine synthase subunit PurS</fullName>
        <shortName evidence="6">FGAM synthase</shortName>
        <ecNumber evidence="6">6.3.5.3</ecNumber>
    </recommendedName>
    <alternativeName>
        <fullName evidence="6">Formylglycinamide ribonucleotide amidotransferase subunit III</fullName>
        <shortName evidence="6">FGAR amidotransferase III</shortName>
        <shortName evidence="6">FGAR-AT III</shortName>
    </alternativeName>
    <alternativeName>
        <fullName evidence="6">Phosphoribosylformylglycinamidine synthase subunit III</fullName>
    </alternativeName>
</protein>
<dbReference type="Pfam" id="PF02700">
    <property type="entry name" value="PurS"/>
    <property type="match status" value="1"/>
</dbReference>
<accession>A0ABQ4ET50</accession>
<evidence type="ECO:0000313" key="7">
    <source>
        <dbReference type="EMBL" id="GIG97836.1"/>
    </source>
</evidence>
<evidence type="ECO:0000256" key="3">
    <source>
        <dbReference type="ARBA" id="ARBA00022741"/>
    </source>
</evidence>
<comment type="caution">
    <text evidence="7">The sequence shown here is derived from an EMBL/GenBank/DDBJ whole genome shotgun (WGS) entry which is preliminary data.</text>
</comment>
<comment type="pathway">
    <text evidence="6">Purine metabolism; IMP biosynthesis via de novo pathway; 5-amino-1-(5-phospho-D-ribosyl)imidazole from N(2)-formyl-N(1)-(5-phospho-D-ribosyl)glycinamide: step 1/2.</text>
</comment>
<comment type="subcellular location">
    <subcellularLocation>
        <location evidence="6">Cytoplasm</location>
    </subcellularLocation>
</comment>
<comment type="subunit">
    <text evidence="6">Part of the FGAM synthase complex composed of 1 PurL, 1 PurQ and 2 PurS subunits.</text>
</comment>
<dbReference type="HAMAP" id="MF_01926">
    <property type="entry name" value="PurS"/>
    <property type="match status" value="1"/>
</dbReference>
<dbReference type="NCBIfam" id="TIGR00302">
    <property type="entry name" value="phosphoribosylformylglycinamidine synthase subunit PurS"/>
    <property type="match status" value="1"/>
</dbReference>
<dbReference type="Proteomes" id="UP000621500">
    <property type="component" value="Unassembled WGS sequence"/>
</dbReference>
<dbReference type="InterPro" id="IPR036604">
    <property type="entry name" value="PurS-like_sf"/>
</dbReference>
<evidence type="ECO:0000313" key="8">
    <source>
        <dbReference type="Proteomes" id="UP000621500"/>
    </source>
</evidence>
<comment type="similarity">
    <text evidence="6">Belongs to the PurS family.</text>
</comment>
<sequence length="87" mass="9414">MPRVVVDVMLKPEILDPQGQAVANALPRLGVTDVSSVRIGRRIEIEFTGQPDLDRAREIADKLLANPVIEDFSVRVADAGHAGESNP</sequence>
<keyword evidence="3 6" id="KW-0547">Nucleotide-binding</keyword>
<dbReference type="PANTHER" id="PTHR34696:SF1">
    <property type="entry name" value="PHOSPHORIBOSYLFORMYLGLYCINAMIDINE SYNTHASE SUBUNIT PURS"/>
    <property type="match status" value="1"/>
</dbReference>
<evidence type="ECO:0000256" key="5">
    <source>
        <dbReference type="ARBA" id="ARBA00022840"/>
    </source>
</evidence>
<name>A0ABQ4ET50_9ACTN</name>
<comment type="catalytic activity">
    <reaction evidence="6">
        <text>N(2)-formyl-N(1)-(5-phospho-beta-D-ribosyl)glycinamide + L-glutamine + ATP + H2O = 2-formamido-N(1)-(5-O-phospho-beta-D-ribosyl)acetamidine + L-glutamate + ADP + phosphate + H(+)</text>
        <dbReference type="Rhea" id="RHEA:17129"/>
        <dbReference type="ChEBI" id="CHEBI:15377"/>
        <dbReference type="ChEBI" id="CHEBI:15378"/>
        <dbReference type="ChEBI" id="CHEBI:29985"/>
        <dbReference type="ChEBI" id="CHEBI:30616"/>
        <dbReference type="ChEBI" id="CHEBI:43474"/>
        <dbReference type="ChEBI" id="CHEBI:58359"/>
        <dbReference type="ChEBI" id="CHEBI:147286"/>
        <dbReference type="ChEBI" id="CHEBI:147287"/>
        <dbReference type="ChEBI" id="CHEBI:456216"/>
        <dbReference type="EC" id="6.3.5.3"/>
    </reaction>
</comment>
<organism evidence="7 8">
    <name type="scientific">Plantactinospora mayteni</name>
    <dbReference type="NCBI Taxonomy" id="566021"/>
    <lineage>
        <taxon>Bacteria</taxon>
        <taxon>Bacillati</taxon>
        <taxon>Actinomycetota</taxon>
        <taxon>Actinomycetes</taxon>
        <taxon>Micromonosporales</taxon>
        <taxon>Micromonosporaceae</taxon>
        <taxon>Plantactinospora</taxon>
    </lineage>
</organism>
<keyword evidence="2 6" id="KW-0436">Ligase</keyword>
<keyword evidence="4 6" id="KW-0658">Purine biosynthesis</keyword>
<gene>
    <name evidence="6 7" type="primary">purS</name>
    <name evidence="7" type="ORF">Pma05_44090</name>
</gene>
<dbReference type="EC" id="6.3.5.3" evidence="6"/>
<evidence type="ECO:0000256" key="6">
    <source>
        <dbReference type="HAMAP-Rule" id="MF_01926"/>
    </source>
</evidence>
<dbReference type="PANTHER" id="PTHR34696">
    <property type="entry name" value="PHOSPHORIBOSYLFORMYLGLYCINAMIDINE SYNTHASE SUBUNIT PURS"/>
    <property type="match status" value="1"/>
</dbReference>
<keyword evidence="8" id="KW-1185">Reference proteome</keyword>
<dbReference type="RefSeq" id="WP_203859306.1">
    <property type="nucleotide sequence ID" value="NZ_BAAAZQ010000006.1"/>
</dbReference>
<evidence type="ECO:0000256" key="2">
    <source>
        <dbReference type="ARBA" id="ARBA00022598"/>
    </source>
</evidence>
<dbReference type="EMBL" id="BONX01000029">
    <property type="protein sequence ID" value="GIG97836.1"/>
    <property type="molecule type" value="Genomic_DNA"/>
</dbReference>